<evidence type="ECO:0000256" key="8">
    <source>
        <dbReference type="RuleBase" id="RU362056"/>
    </source>
</evidence>
<dbReference type="PANTHER" id="PTHR11388">
    <property type="entry name" value="ORGANIC ANION TRANSPORTER"/>
    <property type="match status" value="1"/>
</dbReference>
<feature type="transmembrane region" description="Helical" evidence="8">
    <location>
        <begin position="211"/>
        <end position="232"/>
    </location>
</feature>
<feature type="transmembrane region" description="Helical" evidence="8">
    <location>
        <begin position="654"/>
        <end position="676"/>
    </location>
</feature>
<organism evidence="11 12">
    <name type="scientific">Meganyctiphanes norvegica</name>
    <name type="common">Northern krill</name>
    <name type="synonym">Thysanopoda norvegica</name>
    <dbReference type="NCBI Taxonomy" id="48144"/>
    <lineage>
        <taxon>Eukaryota</taxon>
        <taxon>Metazoa</taxon>
        <taxon>Ecdysozoa</taxon>
        <taxon>Arthropoda</taxon>
        <taxon>Crustacea</taxon>
        <taxon>Multicrustacea</taxon>
        <taxon>Malacostraca</taxon>
        <taxon>Eumalacostraca</taxon>
        <taxon>Eucarida</taxon>
        <taxon>Euphausiacea</taxon>
        <taxon>Euphausiidae</taxon>
        <taxon>Meganyctiphanes</taxon>
    </lineage>
</organism>
<keyword evidence="7" id="KW-1015">Disulfide bond</keyword>
<evidence type="ECO:0000256" key="1">
    <source>
        <dbReference type="ARBA" id="ARBA00004651"/>
    </source>
</evidence>
<protein>
    <recommendedName>
        <fullName evidence="8">Solute carrier organic anion transporter family member</fullName>
    </recommendedName>
</protein>
<dbReference type="SUPFAM" id="SSF103473">
    <property type="entry name" value="MFS general substrate transporter"/>
    <property type="match status" value="1"/>
</dbReference>
<feature type="transmembrane region" description="Helical" evidence="8">
    <location>
        <begin position="290"/>
        <end position="311"/>
    </location>
</feature>
<evidence type="ECO:0000259" key="10">
    <source>
        <dbReference type="PROSITE" id="PS51465"/>
    </source>
</evidence>
<evidence type="ECO:0000256" key="6">
    <source>
        <dbReference type="ARBA" id="ARBA00023136"/>
    </source>
</evidence>
<dbReference type="PANTHER" id="PTHR11388:SF76">
    <property type="entry name" value="SOLUTE CARRIER ORGANIC ANION TRANSPORTER FAMILY MEMBER"/>
    <property type="match status" value="1"/>
</dbReference>
<keyword evidence="12" id="KW-1185">Reference proteome</keyword>
<dbReference type="CDD" id="cd17336">
    <property type="entry name" value="MFS_SLCO_OATP"/>
    <property type="match status" value="1"/>
</dbReference>
<evidence type="ECO:0000256" key="5">
    <source>
        <dbReference type="ARBA" id="ARBA00022989"/>
    </source>
</evidence>
<feature type="non-terminal residue" evidence="11">
    <location>
        <position position="1"/>
    </location>
</feature>
<feature type="transmembrane region" description="Helical" evidence="8">
    <location>
        <begin position="454"/>
        <end position="473"/>
    </location>
</feature>
<dbReference type="GO" id="GO:0043252">
    <property type="term" value="P:sodium-independent organic anion transport"/>
    <property type="evidence" value="ECO:0007669"/>
    <property type="project" value="TreeGrafter"/>
</dbReference>
<evidence type="ECO:0000256" key="2">
    <source>
        <dbReference type="ARBA" id="ARBA00009657"/>
    </source>
</evidence>
<comment type="subcellular location">
    <subcellularLocation>
        <location evidence="1 8">Cell membrane</location>
        <topology evidence="1 8">Multi-pass membrane protein</topology>
    </subcellularLocation>
</comment>
<feature type="domain" description="Kazal-like" evidence="10">
    <location>
        <begin position="492"/>
        <end position="545"/>
    </location>
</feature>
<evidence type="ECO:0000256" key="3">
    <source>
        <dbReference type="ARBA" id="ARBA00022475"/>
    </source>
</evidence>
<dbReference type="InterPro" id="IPR002350">
    <property type="entry name" value="Kazal_dom"/>
</dbReference>
<dbReference type="InterPro" id="IPR004156">
    <property type="entry name" value="OATP"/>
</dbReference>
<gene>
    <name evidence="11" type="ORF">MNOR_LOCUS4353</name>
</gene>
<dbReference type="AlphaFoldDB" id="A0AAV2PVH5"/>
<keyword evidence="8" id="KW-0813">Transport</keyword>
<feature type="region of interest" description="Disordered" evidence="9">
    <location>
        <begin position="1"/>
        <end position="26"/>
    </location>
</feature>
<dbReference type="EMBL" id="CAXKWB010001589">
    <property type="protein sequence ID" value="CAL4064895.1"/>
    <property type="molecule type" value="Genomic_DNA"/>
</dbReference>
<feature type="transmembrane region" description="Helical" evidence="8">
    <location>
        <begin position="603"/>
        <end position="625"/>
    </location>
</feature>
<feature type="transmembrane region" description="Helical" evidence="8">
    <location>
        <begin position="383"/>
        <end position="404"/>
    </location>
</feature>
<evidence type="ECO:0000256" key="4">
    <source>
        <dbReference type="ARBA" id="ARBA00022692"/>
    </source>
</evidence>
<keyword evidence="3" id="KW-1003">Cell membrane</keyword>
<feature type="transmembrane region" description="Helical" evidence="8">
    <location>
        <begin position="100"/>
        <end position="121"/>
    </location>
</feature>
<accession>A0AAV2PVH5</accession>
<name>A0AAV2PVH5_MEGNR</name>
<keyword evidence="8" id="KW-0406">Ion transport</keyword>
<dbReference type="NCBIfam" id="TIGR00805">
    <property type="entry name" value="oat"/>
    <property type="match status" value="1"/>
</dbReference>
<dbReference type="GO" id="GO:0015347">
    <property type="term" value="F:sodium-independent organic anion transmembrane transporter activity"/>
    <property type="evidence" value="ECO:0007669"/>
    <property type="project" value="TreeGrafter"/>
</dbReference>
<dbReference type="GO" id="GO:0016323">
    <property type="term" value="C:basolateral plasma membrane"/>
    <property type="evidence" value="ECO:0007669"/>
    <property type="project" value="TreeGrafter"/>
</dbReference>
<sequence>RMDNPGFKSEKDDPDQPNGKLNKNGNTYTLSSLESESYEETSCGTVCFRPKWLQRFASPRMFLFAYCIQNVLSGAYNSYFVASTTSIERHFHFASKDIGLIVLLSEVGPVLFTTLVSYLGSRGNRPRWLAIGCAMDGTGVFIAFLSFLLFPAPKLSESGMLSNSKKYCSLEEVVTTLNYNSTSDLIGYSTTELPEDDGCFSSNKLVMAVWFIAYILKGIGSTSVYCIGAPYLDDNIPKRDAPVYFAISIAVRILGPLIGFNFASFVLRIYVNPNESYGIEPNDPRWVGAWWIGMLVFASTMLMHSQILGLFPRKMKNINRTPALSKKNSIVDDEIRDPSAASLEQSIQNFRRASVKEKISEKVNNDAKGLKQMAHSLFHNKALRYNIIGTFCSFMTIMGVVFWMPKYMEHTFRVSKSEAASWAGISATSSVILGVVGGGFWIRIGRPSARTVSIVMAVCSFLYSASLVGMTFITCDFNNDLPGTLSSDGKSLELYQDCSASCQCGTEEFIPVCVRDDISSKTYFSPCHAGCPDTGEHLKIFDNCTCAGDNANVTMGYCSESCSGFFYYNILTAVIKTMVSIGSIGGLLITIRCVSIEEKSVALGIKTTALSLVILMNPIVFGSLIDTSCLVWEEVCGEHGSCWVYDTQDFGYKLHGLGAILFFLSSICEALVGYYVGDLKLVDDTPTKVIDSKSDE</sequence>
<evidence type="ECO:0000313" key="12">
    <source>
        <dbReference type="Proteomes" id="UP001497623"/>
    </source>
</evidence>
<feature type="transmembrane region" description="Helical" evidence="8">
    <location>
        <begin position="419"/>
        <end position="442"/>
    </location>
</feature>
<feature type="compositionally biased region" description="Basic and acidic residues" evidence="9">
    <location>
        <begin position="1"/>
        <end position="11"/>
    </location>
</feature>
<evidence type="ECO:0000256" key="9">
    <source>
        <dbReference type="SAM" id="MobiDB-lite"/>
    </source>
</evidence>
<feature type="transmembrane region" description="Helical" evidence="8">
    <location>
        <begin position="244"/>
        <end position="270"/>
    </location>
</feature>
<dbReference type="Gene3D" id="1.20.1250.20">
    <property type="entry name" value="MFS general substrate transporter like domains"/>
    <property type="match status" value="1"/>
</dbReference>
<evidence type="ECO:0000256" key="7">
    <source>
        <dbReference type="ARBA" id="ARBA00023157"/>
    </source>
</evidence>
<proteinExistence type="inferred from homology"/>
<keyword evidence="5 8" id="KW-1133">Transmembrane helix</keyword>
<feature type="transmembrane region" description="Helical" evidence="8">
    <location>
        <begin position="565"/>
        <end position="591"/>
    </location>
</feature>
<reference evidence="11 12" key="1">
    <citation type="submission" date="2024-05" db="EMBL/GenBank/DDBJ databases">
        <authorList>
            <person name="Wallberg A."/>
        </authorList>
    </citation>
    <scope>NUCLEOTIDE SEQUENCE [LARGE SCALE GENOMIC DNA]</scope>
</reference>
<keyword evidence="4 8" id="KW-0812">Transmembrane</keyword>
<dbReference type="Pfam" id="PF03137">
    <property type="entry name" value="OATP"/>
    <property type="match status" value="1"/>
</dbReference>
<comment type="caution">
    <text evidence="11">The sequence shown here is derived from an EMBL/GenBank/DDBJ whole genome shotgun (WGS) entry which is preliminary data.</text>
</comment>
<feature type="transmembrane region" description="Helical" evidence="8">
    <location>
        <begin position="128"/>
        <end position="150"/>
    </location>
</feature>
<dbReference type="InterPro" id="IPR036259">
    <property type="entry name" value="MFS_trans_sf"/>
</dbReference>
<feature type="transmembrane region" description="Helical" evidence="8">
    <location>
        <begin position="61"/>
        <end position="80"/>
    </location>
</feature>
<comment type="similarity">
    <text evidence="2 8">Belongs to the organo anion transporter (TC 2.A.60) family.</text>
</comment>
<dbReference type="Proteomes" id="UP001497623">
    <property type="component" value="Unassembled WGS sequence"/>
</dbReference>
<dbReference type="GO" id="GO:0006811">
    <property type="term" value="P:monoatomic ion transport"/>
    <property type="evidence" value="ECO:0007669"/>
    <property type="project" value="UniProtKB-KW"/>
</dbReference>
<keyword evidence="6 8" id="KW-0472">Membrane</keyword>
<dbReference type="PROSITE" id="PS51465">
    <property type="entry name" value="KAZAL_2"/>
    <property type="match status" value="1"/>
</dbReference>
<evidence type="ECO:0000313" key="11">
    <source>
        <dbReference type="EMBL" id="CAL4064895.1"/>
    </source>
</evidence>